<keyword evidence="1" id="KW-0433">Leucine-rich repeat</keyword>
<feature type="compositionally biased region" description="Acidic residues" evidence="5">
    <location>
        <begin position="31"/>
        <end position="44"/>
    </location>
</feature>
<dbReference type="SMART" id="SM00369">
    <property type="entry name" value="LRR_TYP"/>
    <property type="match status" value="5"/>
</dbReference>
<feature type="signal peptide" evidence="7">
    <location>
        <begin position="1"/>
        <end position="25"/>
    </location>
</feature>
<evidence type="ECO:0000256" key="5">
    <source>
        <dbReference type="SAM" id="MobiDB-lite"/>
    </source>
</evidence>
<keyword evidence="2 7" id="KW-0732">Signal</keyword>
<dbReference type="Pfam" id="PF00560">
    <property type="entry name" value="LRR_1"/>
    <property type="match status" value="1"/>
</dbReference>
<dbReference type="InterPro" id="IPR001611">
    <property type="entry name" value="Leu-rich_rpt"/>
</dbReference>
<dbReference type="Pfam" id="PF13855">
    <property type="entry name" value="LRR_8"/>
    <property type="match status" value="1"/>
</dbReference>
<evidence type="ECO:0000259" key="8">
    <source>
        <dbReference type="SMART" id="SM00013"/>
    </source>
</evidence>
<dbReference type="InterPro" id="IPR000372">
    <property type="entry name" value="LRRNT"/>
</dbReference>
<evidence type="ECO:0000313" key="9">
    <source>
        <dbReference type="EMBL" id="JAV03257.1"/>
    </source>
</evidence>
<feature type="region of interest" description="Disordered" evidence="5">
    <location>
        <begin position="443"/>
        <end position="465"/>
    </location>
</feature>
<dbReference type="InterPro" id="IPR003591">
    <property type="entry name" value="Leu-rich_rpt_typical-subtyp"/>
</dbReference>
<organism evidence="9">
    <name type="scientific">Nyssomyia neivai</name>
    <dbReference type="NCBI Taxonomy" id="330878"/>
    <lineage>
        <taxon>Eukaryota</taxon>
        <taxon>Metazoa</taxon>
        <taxon>Ecdysozoa</taxon>
        <taxon>Arthropoda</taxon>
        <taxon>Hexapoda</taxon>
        <taxon>Insecta</taxon>
        <taxon>Pterygota</taxon>
        <taxon>Neoptera</taxon>
        <taxon>Endopterygota</taxon>
        <taxon>Diptera</taxon>
        <taxon>Nematocera</taxon>
        <taxon>Psychodoidea</taxon>
        <taxon>Psychodidae</taxon>
        <taxon>Nyssomyia</taxon>
    </lineage>
</organism>
<dbReference type="Gene3D" id="3.80.10.10">
    <property type="entry name" value="Ribonuclease Inhibitor"/>
    <property type="match status" value="2"/>
</dbReference>
<keyword evidence="6 9" id="KW-0812">Transmembrane</keyword>
<evidence type="ECO:0000256" key="7">
    <source>
        <dbReference type="SAM" id="SignalP"/>
    </source>
</evidence>
<feature type="region of interest" description="Disordered" evidence="5">
    <location>
        <begin position="31"/>
        <end position="54"/>
    </location>
</feature>
<keyword evidence="4" id="KW-0325">Glycoprotein</keyword>
<evidence type="ECO:0000256" key="3">
    <source>
        <dbReference type="ARBA" id="ARBA00022737"/>
    </source>
</evidence>
<protein>
    <submittedName>
        <fullName evidence="9">Putative leucine-rich transmembrane protein</fullName>
    </submittedName>
</protein>
<dbReference type="PANTHER" id="PTHR45712:SF22">
    <property type="entry name" value="INSULIN-LIKE GROWTH FACTOR-BINDING PROTEIN COMPLEX ACID LABILE SUBUNIT"/>
    <property type="match status" value="1"/>
</dbReference>
<evidence type="ECO:0000256" key="2">
    <source>
        <dbReference type="ARBA" id="ARBA00022729"/>
    </source>
</evidence>
<dbReference type="InterPro" id="IPR032675">
    <property type="entry name" value="LRR_dom_sf"/>
</dbReference>
<feature type="chain" id="PRO_5009875490" evidence="7">
    <location>
        <begin position="26"/>
        <end position="465"/>
    </location>
</feature>
<dbReference type="SUPFAM" id="SSF52058">
    <property type="entry name" value="L domain-like"/>
    <property type="match status" value="1"/>
</dbReference>
<proteinExistence type="predicted"/>
<feature type="compositionally biased region" description="Low complexity" evidence="5">
    <location>
        <begin position="336"/>
        <end position="346"/>
    </location>
</feature>
<evidence type="ECO:0000256" key="4">
    <source>
        <dbReference type="ARBA" id="ARBA00023180"/>
    </source>
</evidence>
<evidence type="ECO:0000256" key="6">
    <source>
        <dbReference type="SAM" id="Phobius"/>
    </source>
</evidence>
<dbReference type="InterPro" id="IPR050333">
    <property type="entry name" value="SLRP"/>
</dbReference>
<keyword evidence="3" id="KW-0677">Repeat</keyword>
<dbReference type="PANTHER" id="PTHR45712">
    <property type="entry name" value="AGAP008170-PA"/>
    <property type="match status" value="1"/>
</dbReference>
<evidence type="ECO:0000256" key="1">
    <source>
        <dbReference type="ARBA" id="ARBA00022614"/>
    </source>
</evidence>
<reference evidence="9" key="1">
    <citation type="submission" date="2016-12" db="EMBL/GenBank/DDBJ databases">
        <title>An insight into the sialome and mialome of the sand fly, Nyssomyia neivai.</title>
        <authorList>
            <person name="Sebastian V."/>
            <person name="Goulart T.M."/>
            <person name="Oliveira W."/>
            <person name="Calvo E."/>
            <person name="Oliveira L.F."/>
            <person name="Pinto M.C."/>
            <person name="Rosselino A.M."/>
            <person name="Ribeiro J.M."/>
        </authorList>
    </citation>
    <scope>NUCLEOTIDE SEQUENCE</scope>
</reference>
<accession>A0A1L8DA62</accession>
<feature type="transmembrane region" description="Helical" evidence="6">
    <location>
        <begin position="410"/>
        <end position="428"/>
    </location>
</feature>
<dbReference type="SMART" id="SM00013">
    <property type="entry name" value="LRRNT"/>
    <property type="match status" value="1"/>
</dbReference>
<feature type="region of interest" description="Disordered" evidence="5">
    <location>
        <begin position="320"/>
        <end position="352"/>
    </location>
</feature>
<dbReference type="EMBL" id="GFDF01010827">
    <property type="protein sequence ID" value="JAV03257.1"/>
    <property type="molecule type" value="Transcribed_RNA"/>
</dbReference>
<dbReference type="AlphaFoldDB" id="A0A1L8DA62"/>
<keyword evidence="6" id="KW-1133">Transmembrane helix</keyword>
<sequence>MDYKLTLGLIVFVAILSIRFSTTKADIADEEEEYDYEDDDEYLETSENQTEKAPDKWRLNVTEIAEKVKEVFSEPTIEGGEVLEGEDNDVSTSVAQECPDDCSCLPNSFVDCSGRNLTDIPENLPKNTSFIDLSHNLITIVHIDDFTNTTHLREIRLRGNQLGSVDKMAFAQLARLDSLDLSNNHLEHIDPDLLAHTVDVRKVNLSGNPLEIPTHGSLLNAPSLEELDLSACNISNLHLETFTNLSGLVALNLYNNPIDENIDVDIFKPLEYLQHFQSINIKEENIPELCDNLVSIDEIRFPSYILSCFELASGSTFEESIATNPPSTVSPPPTTTTPLAPTTTKSSTEKAHVSTVEPNKKSINVMESTTGNFTELINATTTEANAAGTSAKGLDSTAVVEMSAETINNILIGIIIIAVVGLAIGVICRRDCCGIKTKMCRTRTRRPAPTDQVRPAEEVPLNKIG</sequence>
<dbReference type="PROSITE" id="PS51450">
    <property type="entry name" value="LRR"/>
    <property type="match status" value="1"/>
</dbReference>
<name>A0A1L8DA62_9DIPT</name>
<keyword evidence="6" id="KW-0472">Membrane</keyword>
<feature type="domain" description="LRRNT" evidence="8">
    <location>
        <begin position="97"/>
        <end position="130"/>
    </location>
</feature>